<dbReference type="SMART" id="SM00490">
    <property type="entry name" value="HELICc"/>
    <property type="match status" value="1"/>
</dbReference>
<evidence type="ECO:0000256" key="2">
    <source>
        <dbReference type="ARBA" id="ARBA00007299"/>
    </source>
</evidence>
<keyword evidence="4" id="KW-0235">DNA replication</keyword>
<evidence type="ECO:0000256" key="1">
    <source>
        <dbReference type="ARBA" id="ARBA00004123"/>
    </source>
</evidence>
<dbReference type="InterPro" id="IPR054300">
    <property type="entry name" value="OB_DPOA2"/>
</dbReference>
<dbReference type="Pfam" id="PF04851">
    <property type="entry name" value="ResIII"/>
    <property type="match status" value="1"/>
</dbReference>
<feature type="compositionally biased region" description="Low complexity" evidence="7">
    <location>
        <begin position="1317"/>
        <end position="1339"/>
    </location>
</feature>
<keyword evidence="5" id="KW-0067">ATP-binding</keyword>
<keyword evidence="6" id="KW-0539">Nucleus</keyword>
<dbReference type="InterPro" id="IPR016722">
    <property type="entry name" value="DNA_pol_alpha_bsu"/>
</dbReference>
<feature type="compositionally biased region" description="Polar residues" evidence="7">
    <location>
        <begin position="114"/>
        <end position="150"/>
    </location>
</feature>
<dbReference type="Gene3D" id="3.60.21.60">
    <property type="match status" value="2"/>
</dbReference>
<keyword evidence="5" id="KW-0378">Hydrolase</keyword>
<dbReference type="CDD" id="cd18799">
    <property type="entry name" value="SF2_C_EcoAI-like"/>
    <property type="match status" value="1"/>
</dbReference>
<gene>
    <name evidence="10" type="ORF">CA3LBN_000780</name>
</gene>
<evidence type="ECO:0000256" key="5">
    <source>
        <dbReference type="ARBA" id="ARBA00022806"/>
    </source>
</evidence>
<evidence type="ECO:0000313" key="11">
    <source>
        <dbReference type="Proteomes" id="UP000825434"/>
    </source>
</evidence>
<name>A0ABX8I3K1_9ASCO</name>
<evidence type="ECO:0000259" key="8">
    <source>
        <dbReference type="PROSITE" id="PS51192"/>
    </source>
</evidence>
<protein>
    <recommendedName>
        <fullName evidence="3">DNA polymerase alpha subunit B</fullName>
    </recommendedName>
</protein>
<dbReference type="Pfam" id="PF22062">
    <property type="entry name" value="OB_DPOA2"/>
    <property type="match status" value="1"/>
</dbReference>
<feature type="domain" description="Helicase C-terminal" evidence="9">
    <location>
        <begin position="910"/>
        <end position="1062"/>
    </location>
</feature>
<evidence type="ECO:0000256" key="3">
    <source>
        <dbReference type="ARBA" id="ARBA00018596"/>
    </source>
</evidence>
<dbReference type="InterPro" id="IPR027417">
    <property type="entry name" value="P-loop_NTPase"/>
</dbReference>
<accession>A0ABX8I3K1</accession>
<evidence type="ECO:0000313" key="10">
    <source>
        <dbReference type="EMBL" id="QWU86562.1"/>
    </source>
</evidence>
<evidence type="ECO:0000256" key="6">
    <source>
        <dbReference type="ARBA" id="ARBA00023242"/>
    </source>
</evidence>
<feature type="region of interest" description="Disordered" evidence="7">
    <location>
        <begin position="76"/>
        <end position="161"/>
    </location>
</feature>
<dbReference type="InterPro" id="IPR001650">
    <property type="entry name" value="Helicase_C-like"/>
</dbReference>
<dbReference type="SMART" id="SM00487">
    <property type="entry name" value="DEXDc"/>
    <property type="match status" value="1"/>
</dbReference>
<dbReference type="PANTHER" id="PTHR23061:SF12">
    <property type="entry name" value="DNA POLYMERASE ALPHA SUBUNIT B"/>
    <property type="match status" value="1"/>
</dbReference>
<evidence type="ECO:0000256" key="7">
    <source>
        <dbReference type="SAM" id="MobiDB-lite"/>
    </source>
</evidence>
<feature type="domain" description="Helicase ATP-binding" evidence="8">
    <location>
        <begin position="688"/>
        <end position="850"/>
    </location>
</feature>
<dbReference type="InterPro" id="IPR007185">
    <property type="entry name" value="DNA_pol_a/d/e_bsu"/>
</dbReference>
<reference evidence="10 11" key="1">
    <citation type="submission" date="2021-06" db="EMBL/GenBank/DDBJ databases">
        <title>Candida outbreak in Lebanon.</title>
        <authorList>
            <person name="Finianos M."/>
        </authorList>
    </citation>
    <scope>NUCLEOTIDE SEQUENCE [LARGE SCALE GENOMIC DNA]</scope>
    <source>
        <strain evidence="10">CA3LBN</strain>
    </source>
</reference>
<dbReference type="Pfam" id="PF04042">
    <property type="entry name" value="DNA_pol_E_B"/>
    <property type="match status" value="1"/>
</dbReference>
<keyword evidence="5" id="KW-0347">Helicase</keyword>
<comment type="subcellular location">
    <subcellularLocation>
        <location evidence="1">Nucleus</location>
    </subcellularLocation>
</comment>
<dbReference type="Pfam" id="PF00271">
    <property type="entry name" value="Helicase_C"/>
    <property type="match status" value="1"/>
</dbReference>
<dbReference type="Proteomes" id="UP000825434">
    <property type="component" value="Chromosome 1"/>
</dbReference>
<organism evidence="10 11">
    <name type="scientific">Candidozyma haemuli</name>
    <dbReference type="NCBI Taxonomy" id="45357"/>
    <lineage>
        <taxon>Eukaryota</taxon>
        <taxon>Fungi</taxon>
        <taxon>Dikarya</taxon>
        <taxon>Ascomycota</taxon>
        <taxon>Saccharomycotina</taxon>
        <taxon>Pichiomycetes</taxon>
        <taxon>Metschnikowiaceae</taxon>
        <taxon>Candidozyma</taxon>
    </lineage>
</organism>
<proteinExistence type="inferred from homology"/>
<feature type="region of interest" description="Disordered" evidence="7">
    <location>
        <begin position="1302"/>
        <end position="1339"/>
    </location>
</feature>
<sequence>MADEETKKWINSQFGAVDDETADRLVSVKDIFNYSRDDLYIQWEAFVVTQENGELDVTAANVDRFQEWAQKGLNAGSTKKTINNKKSSDAKRRPMIRSNVELSSSPGAGFGMPSTPQFKKQRTEPPSETTLASSPSQFATANNTMLSSSSRKPEADSSYESNTVLECLNPAVEATESNDHSPRLSANFDPEKFKFRTMAMKLLESADVLDDQIDMFSSKFSTELKGKGLELGNPCMNSQSDIACCGRIVPDSPYYDSMITQTLNDKSLYLETSRLGGIGQRVPLDLSNLQEYSFFPGQIVGLKGRNPTGRAFVVHEVLSLPELGTPVTHLAELQDIKESSNGESLKVVMTSGPFSNHHNLNFGKLESFVQHLNNVVKPHVAVVFGPLLDITNAAVASGEVEVPGLPANQQPRDLDELLRATVTPILKKIDSSIQVILVPSLRDSASKHTSYPQSAFDRKKIGLPKNFKCFPNPSTFSINEVVISASNADVFKDLKDVYKSNVSPDKSVLFSNRFERIANHIFEQRRFYPMTPGSVKRQALSKDDKDKIVGLADGGNAEDLAETQVGGSSLEVPYLGLAELGDSLPDILVIPSELKFFAKVIKGVVVINPGQFVRAHKDPSKEDGSYVVISVSPPDVEGEDNVEPVENSNGLYYNNIYKRSRVEILRTSTENPIKLRDYQIDAVKNTLDAIKRGVNRPAVVLATGGGKTVVMSDLIPRITSRNTGDKVLILAHKQELVRQAAITIQRINPDLEVCIDMAQSKPDLESIDVVVASVPTLVFKSRLERYKPGDFKAIILDECHHATANSWTKILNYFGALEKEPKIYTIGFTATLERADGMSLGKVFEEIVFERNLITMIRARELCDVRLSKIEVSIDWSKVRSSGGDFVQKDLSEAVNKDDINVMVTRGFMQLKKKYNYKSTLIFCVDIEHCKTLCGVLRKNGIKAQYVTGETVHHERRAILDDFRSGEIEVLCNVLVFTEGTDIPNIDSLVLARPTKSRNLLIQMIGRGLRLHQEKDVCDVIDMVDATKHGFNTIPTLLGMESAMRVAGKSESQIDESMERLLEDTILHNPREKARLKKVDLIVQLQRQLSNLELSFQTIEGFADIERRGDVEEVQEDINRIIRESKLPWARFTYDQWGITVGKKNFMLERCPDQFQFYEVSYATMSRLIASGFKAHRSHVNVIRQSKSIKELVLDAENMLYSRLVVSEHMKRPATSKQIAFIVKKLKNKVESLYGGTPEELAEKLKPWRMIRAANLCFAVKVSVNCLWVKWELARLFGYSENTKLRMKKRLNKVDKKLASDQYLPEGPQFQGAPIVEKSFPSASEEPSSPSSKPESPSS</sequence>
<dbReference type="EMBL" id="CP076661">
    <property type="protein sequence ID" value="QWU86562.1"/>
    <property type="molecule type" value="Genomic_DNA"/>
</dbReference>
<dbReference type="Gene3D" id="3.40.50.300">
    <property type="entry name" value="P-loop containing nucleotide triphosphate hydrolases"/>
    <property type="match status" value="2"/>
</dbReference>
<dbReference type="PROSITE" id="PS51194">
    <property type="entry name" value="HELICASE_CTER"/>
    <property type="match status" value="1"/>
</dbReference>
<dbReference type="InterPro" id="IPR006935">
    <property type="entry name" value="Helicase/UvrB_N"/>
</dbReference>
<dbReference type="PROSITE" id="PS51192">
    <property type="entry name" value="HELICASE_ATP_BIND_1"/>
    <property type="match status" value="1"/>
</dbReference>
<evidence type="ECO:0000259" key="9">
    <source>
        <dbReference type="PROSITE" id="PS51194"/>
    </source>
</evidence>
<comment type="similarity">
    <text evidence="2">Belongs to the DNA polymerase alpha subunit B family.</text>
</comment>
<evidence type="ECO:0000256" key="4">
    <source>
        <dbReference type="ARBA" id="ARBA00022705"/>
    </source>
</evidence>
<dbReference type="CDD" id="cd18032">
    <property type="entry name" value="DEXHc_RE_I_III_res"/>
    <property type="match status" value="1"/>
</dbReference>
<dbReference type="PANTHER" id="PTHR23061">
    <property type="entry name" value="DNA POLYMERASE 2 ALPHA 70 KDA SUBUNIT"/>
    <property type="match status" value="1"/>
</dbReference>
<dbReference type="InterPro" id="IPR014001">
    <property type="entry name" value="Helicase_ATP-bd"/>
</dbReference>
<keyword evidence="5" id="KW-0547">Nucleotide-binding</keyword>
<dbReference type="SUPFAM" id="SSF52540">
    <property type="entry name" value="P-loop containing nucleoside triphosphate hydrolases"/>
    <property type="match status" value="1"/>
</dbReference>
<keyword evidence="11" id="KW-1185">Reference proteome</keyword>